<accession>A0ABR3V0H7</accession>
<evidence type="ECO:0000313" key="2">
    <source>
        <dbReference type="EMBL" id="KAL1835313.1"/>
    </source>
</evidence>
<protein>
    <submittedName>
        <fullName evidence="2">Uncharacterized protein</fullName>
    </submittedName>
</protein>
<keyword evidence="3" id="KW-1185">Reference proteome</keyword>
<organism evidence="2 3">
    <name type="scientific">Humicola insolens</name>
    <name type="common">Soft-rot fungus</name>
    <dbReference type="NCBI Taxonomy" id="85995"/>
    <lineage>
        <taxon>Eukaryota</taxon>
        <taxon>Fungi</taxon>
        <taxon>Dikarya</taxon>
        <taxon>Ascomycota</taxon>
        <taxon>Pezizomycotina</taxon>
        <taxon>Sordariomycetes</taxon>
        <taxon>Sordariomycetidae</taxon>
        <taxon>Sordariales</taxon>
        <taxon>Chaetomiaceae</taxon>
        <taxon>Mycothermus</taxon>
    </lineage>
</organism>
<proteinExistence type="predicted"/>
<feature type="region of interest" description="Disordered" evidence="1">
    <location>
        <begin position="1"/>
        <end position="27"/>
    </location>
</feature>
<gene>
    <name evidence="2" type="ORF">VTJ49DRAFT_7069</name>
</gene>
<dbReference type="EMBL" id="JAZGSY010000749">
    <property type="protein sequence ID" value="KAL1835313.1"/>
    <property type="molecule type" value="Genomic_DNA"/>
</dbReference>
<dbReference type="Proteomes" id="UP001583172">
    <property type="component" value="Unassembled WGS sequence"/>
</dbReference>
<sequence length="93" mass="10152">MPTMSAPSAVGSAGSSSRRKVKNTTDSYSLQRWLAGEPYEDRALLFQTCDFLLAKRPRKPFDSSPPSTPTATNNKNIDLAFVGAWVPPTHPSK</sequence>
<reference evidence="2 3" key="1">
    <citation type="journal article" date="2024" name="Commun. Biol.">
        <title>Comparative genomic analysis of thermophilic fungi reveals convergent evolutionary adaptations and gene losses.</title>
        <authorList>
            <person name="Steindorff A.S."/>
            <person name="Aguilar-Pontes M.V."/>
            <person name="Robinson A.J."/>
            <person name="Andreopoulos B."/>
            <person name="LaButti K."/>
            <person name="Kuo A."/>
            <person name="Mondo S."/>
            <person name="Riley R."/>
            <person name="Otillar R."/>
            <person name="Haridas S."/>
            <person name="Lipzen A."/>
            <person name="Grimwood J."/>
            <person name="Schmutz J."/>
            <person name="Clum A."/>
            <person name="Reid I.D."/>
            <person name="Moisan M.C."/>
            <person name="Butler G."/>
            <person name="Nguyen T.T.M."/>
            <person name="Dewar K."/>
            <person name="Conant G."/>
            <person name="Drula E."/>
            <person name="Henrissat B."/>
            <person name="Hansel C."/>
            <person name="Singer S."/>
            <person name="Hutchinson M.I."/>
            <person name="de Vries R.P."/>
            <person name="Natvig D.O."/>
            <person name="Powell A.J."/>
            <person name="Tsang A."/>
            <person name="Grigoriev I.V."/>
        </authorList>
    </citation>
    <scope>NUCLEOTIDE SEQUENCE [LARGE SCALE GENOMIC DNA]</scope>
    <source>
        <strain evidence="2 3">CBS 620.91</strain>
    </source>
</reference>
<evidence type="ECO:0000313" key="3">
    <source>
        <dbReference type="Proteomes" id="UP001583172"/>
    </source>
</evidence>
<comment type="caution">
    <text evidence="2">The sequence shown here is derived from an EMBL/GenBank/DDBJ whole genome shotgun (WGS) entry which is preliminary data.</text>
</comment>
<name>A0ABR3V0H7_HUMIN</name>
<evidence type="ECO:0000256" key="1">
    <source>
        <dbReference type="SAM" id="MobiDB-lite"/>
    </source>
</evidence>